<sequence length="288" mass="31764">MTESNTAALLALLKRHYIKPGQDLPGGVFLPEVGQNGSWGAGSRCDAIYVGFTSSSGRMLVGHELKVSRADWLNELNKPGKADQWADQCHEWWLVVPNPAIVHEGELPAGWGLMYPGRSKTRMQVHTPAERKDPRTHQPSWDSVRSIIARHDTLRAETILAARAKATKDAQETINERVERLVALQVRDQPDAAELAARLKSVEEALGAPIDWSKRESNLPLYGHVGLDQIAEMAGAVRALGSVQKAVLWFTQGWNDPIGNTRDALDRLDAAFNEMRAADSRTAEETPP</sequence>
<organism evidence="1">
    <name type="scientific">Mycobacterium phage JustASigh</name>
    <dbReference type="NCBI Taxonomy" id="3158894"/>
    <lineage>
        <taxon>Viruses</taxon>
        <taxon>Duplodnaviria</taxon>
        <taxon>Heunggongvirae</taxon>
        <taxon>Uroviricota</taxon>
        <taxon>Caudoviricetes</taxon>
    </lineage>
</organism>
<gene>
    <name evidence="1" type="primary">70</name>
    <name evidence="1" type="ORF">PBI_JUSTASIGH_70</name>
</gene>
<accession>A0AAU8GQG9</accession>
<evidence type="ECO:0000313" key="1">
    <source>
        <dbReference type="EMBL" id="XCH43050.1"/>
    </source>
</evidence>
<reference evidence="1" key="1">
    <citation type="submission" date="2024-04" db="EMBL/GenBank/DDBJ databases">
        <authorList>
            <person name="Asai D.J."/>
            <person name="Lewis C.M."/>
            <person name="Viland M.D."/>
            <person name="Garlena R.A."/>
            <person name="Russell D.A."/>
            <person name="Jacobs-Sera D."/>
            <person name="Hatfull G.F."/>
        </authorList>
    </citation>
    <scope>NUCLEOTIDE SEQUENCE</scope>
</reference>
<dbReference type="EMBL" id="PP750961">
    <property type="protein sequence ID" value="XCH43050.1"/>
    <property type="molecule type" value="Genomic_DNA"/>
</dbReference>
<protein>
    <submittedName>
        <fullName evidence="1">MmcB-like DNA repair protein</fullName>
    </submittedName>
</protein>
<name>A0AAU8GQG9_9CAUD</name>
<proteinExistence type="predicted"/>